<organism evidence="1 2">
    <name type="scientific">Morus notabilis</name>
    <dbReference type="NCBI Taxonomy" id="981085"/>
    <lineage>
        <taxon>Eukaryota</taxon>
        <taxon>Viridiplantae</taxon>
        <taxon>Streptophyta</taxon>
        <taxon>Embryophyta</taxon>
        <taxon>Tracheophyta</taxon>
        <taxon>Spermatophyta</taxon>
        <taxon>Magnoliopsida</taxon>
        <taxon>eudicotyledons</taxon>
        <taxon>Gunneridae</taxon>
        <taxon>Pentapetalae</taxon>
        <taxon>rosids</taxon>
        <taxon>fabids</taxon>
        <taxon>Rosales</taxon>
        <taxon>Moraceae</taxon>
        <taxon>Moreae</taxon>
        <taxon>Morus</taxon>
    </lineage>
</organism>
<reference evidence="2" key="1">
    <citation type="submission" date="2013-01" db="EMBL/GenBank/DDBJ databases">
        <title>Draft Genome Sequence of a Mulberry Tree, Morus notabilis C.K. Schneid.</title>
        <authorList>
            <person name="He N."/>
            <person name="Zhao S."/>
        </authorList>
    </citation>
    <scope>NUCLEOTIDE SEQUENCE</scope>
</reference>
<name>W9R7I1_9ROSA</name>
<dbReference type="Proteomes" id="UP000030645">
    <property type="component" value="Unassembled WGS sequence"/>
</dbReference>
<evidence type="ECO:0000313" key="1">
    <source>
        <dbReference type="EMBL" id="EXB39769.1"/>
    </source>
</evidence>
<gene>
    <name evidence="1" type="ORF">L484_016613</name>
</gene>
<dbReference type="AlphaFoldDB" id="W9R7I1"/>
<sequence length="89" mass="10614">MEIRTPQQEEDSHCYHQYRNISHPQSMPRPKSNEDTFVLSIRQLNTTDLSHQGRPPPTKHQIYHNRRPLRGAYRLYILCKSQTFSHLSN</sequence>
<dbReference type="EMBL" id="KE343734">
    <property type="protein sequence ID" value="EXB39769.1"/>
    <property type="molecule type" value="Genomic_DNA"/>
</dbReference>
<evidence type="ECO:0000313" key="2">
    <source>
        <dbReference type="Proteomes" id="UP000030645"/>
    </source>
</evidence>
<proteinExistence type="predicted"/>
<protein>
    <submittedName>
        <fullName evidence="1">Uncharacterized protein</fullName>
    </submittedName>
</protein>
<keyword evidence="2" id="KW-1185">Reference proteome</keyword>
<accession>W9R7I1</accession>